<evidence type="ECO:0000313" key="4">
    <source>
        <dbReference type="Proteomes" id="UP000282321"/>
    </source>
</evidence>
<feature type="domain" description="PASTA" evidence="2">
    <location>
        <begin position="40"/>
        <end position="107"/>
    </location>
</feature>
<proteinExistence type="predicted"/>
<name>A0A660S6U5_UNCT6</name>
<dbReference type="EMBL" id="QNBC01000079">
    <property type="protein sequence ID" value="RKX65650.1"/>
    <property type="molecule type" value="Genomic_DNA"/>
</dbReference>
<dbReference type="InterPro" id="IPR005543">
    <property type="entry name" value="PASTA_dom"/>
</dbReference>
<dbReference type="Proteomes" id="UP000282321">
    <property type="component" value="Unassembled WGS sequence"/>
</dbReference>
<dbReference type="AlphaFoldDB" id="A0A660S6U5"/>
<dbReference type="Pfam" id="PF03793">
    <property type="entry name" value="PASTA"/>
    <property type="match status" value="1"/>
</dbReference>
<reference evidence="3 4" key="1">
    <citation type="submission" date="2018-06" db="EMBL/GenBank/DDBJ databases">
        <title>Extensive metabolic versatility and redundancy in microbially diverse, dynamic hydrothermal sediments.</title>
        <authorList>
            <person name="Dombrowski N."/>
            <person name="Teske A."/>
            <person name="Baker B.J."/>
        </authorList>
    </citation>
    <scope>NUCLEOTIDE SEQUENCE [LARGE SCALE GENOMIC DNA]</scope>
    <source>
        <strain evidence="3">B35_G9</strain>
    </source>
</reference>
<evidence type="ECO:0000313" key="3">
    <source>
        <dbReference type="EMBL" id="RKX65650.1"/>
    </source>
</evidence>
<dbReference type="Gene3D" id="3.30.10.20">
    <property type="match status" value="1"/>
</dbReference>
<evidence type="ECO:0000259" key="2">
    <source>
        <dbReference type="PROSITE" id="PS51178"/>
    </source>
</evidence>
<keyword evidence="1" id="KW-1133">Transmembrane helix</keyword>
<accession>A0A660S6U5</accession>
<keyword evidence="1" id="KW-0812">Transmembrane</keyword>
<feature type="transmembrane region" description="Helical" evidence="1">
    <location>
        <begin position="12"/>
        <end position="33"/>
    </location>
</feature>
<keyword evidence="1" id="KW-0472">Membrane</keyword>
<dbReference type="CDD" id="cd06577">
    <property type="entry name" value="PASTA_pknB"/>
    <property type="match status" value="1"/>
</dbReference>
<protein>
    <recommendedName>
        <fullName evidence="2">PASTA domain-containing protein</fullName>
    </recommendedName>
</protein>
<dbReference type="SUPFAM" id="SSF54184">
    <property type="entry name" value="Penicillin-binding protein 2x (pbp-2x), c-terminal domain"/>
    <property type="match status" value="1"/>
</dbReference>
<sequence>MSSKKRKNISLPIYFFIILISFLAGFIIVNYLIMPVVVGKGEDVPVPALIGLDLKDAQRVIKSNGLIFDVAGYQYDTLYQKGKVIFQDPKPDNILKKGRKVSVIISLGAKSYTMPYIQG</sequence>
<dbReference type="PROSITE" id="PS51178">
    <property type="entry name" value="PASTA"/>
    <property type="match status" value="1"/>
</dbReference>
<comment type="caution">
    <text evidence="3">The sequence shown here is derived from an EMBL/GenBank/DDBJ whole genome shotgun (WGS) entry which is preliminary data.</text>
</comment>
<dbReference type="SMART" id="SM00740">
    <property type="entry name" value="PASTA"/>
    <property type="match status" value="1"/>
</dbReference>
<gene>
    <name evidence="3" type="ORF">DRP44_05850</name>
</gene>
<evidence type="ECO:0000256" key="1">
    <source>
        <dbReference type="SAM" id="Phobius"/>
    </source>
</evidence>
<organism evidence="3 4">
    <name type="scientific">candidate division TA06 bacterium</name>
    <dbReference type="NCBI Taxonomy" id="2250710"/>
    <lineage>
        <taxon>Bacteria</taxon>
        <taxon>Bacteria division TA06</taxon>
    </lineage>
</organism>
<feature type="non-terminal residue" evidence="3">
    <location>
        <position position="119"/>
    </location>
</feature>